<dbReference type="Proteomes" id="UP000623687">
    <property type="component" value="Unassembled WGS sequence"/>
</dbReference>
<keyword evidence="3" id="KW-1185">Reference proteome</keyword>
<organism evidence="2 3">
    <name type="scientific">Pleurotus ostreatus</name>
    <name type="common">Oyster mushroom</name>
    <name type="synonym">White-rot fungus</name>
    <dbReference type="NCBI Taxonomy" id="5322"/>
    <lineage>
        <taxon>Eukaryota</taxon>
        <taxon>Fungi</taxon>
        <taxon>Dikarya</taxon>
        <taxon>Basidiomycota</taxon>
        <taxon>Agaricomycotina</taxon>
        <taxon>Agaricomycetes</taxon>
        <taxon>Agaricomycetidae</taxon>
        <taxon>Agaricales</taxon>
        <taxon>Pleurotineae</taxon>
        <taxon>Pleurotaceae</taxon>
        <taxon>Pleurotus</taxon>
    </lineage>
</organism>
<feature type="compositionally biased region" description="Basic and acidic residues" evidence="1">
    <location>
        <begin position="303"/>
        <end position="319"/>
    </location>
</feature>
<dbReference type="GeneID" id="59378895"/>
<evidence type="ECO:0000313" key="2">
    <source>
        <dbReference type="EMBL" id="KAF7426708.1"/>
    </source>
</evidence>
<protein>
    <submittedName>
        <fullName evidence="2">Uncharacterized protein</fullName>
    </submittedName>
</protein>
<feature type="compositionally biased region" description="Polar residues" evidence="1">
    <location>
        <begin position="330"/>
        <end position="348"/>
    </location>
</feature>
<gene>
    <name evidence="2" type="ORF">PC9H_009077</name>
</gene>
<accession>A0A8H7DS81</accession>
<dbReference type="RefSeq" id="XP_036630012.1">
    <property type="nucleotide sequence ID" value="XM_036778584.1"/>
</dbReference>
<dbReference type="AlphaFoldDB" id="A0A8H7DS81"/>
<evidence type="ECO:0000256" key="1">
    <source>
        <dbReference type="SAM" id="MobiDB-lite"/>
    </source>
</evidence>
<reference evidence="2" key="1">
    <citation type="submission" date="2019-07" db="EMBL/GenBank/DDBJ databases">
        <authorList>
            <person name="Palmer J.M."/>
        </authorList>
    </citation>
    <scope>NUCLEOTIDE SEQUENCE</scope>
    <source>
        <strain evidence="2">PC9</strain>
    </source>
</reference>
<comment type="caution">
    <text evidence="2">The sequence shown here is derived from an EMBL/GenBank/DDBJ whole genome shotgun (WGS) entry which is preliminary data.</text>
</comment>
<feature type="region of interest" description="Disordered" evidence="1">
    <location>
        <begin position="303"/>
        <end position="348"/>
    </location>
</feature>
<feature type="region of interest" description="Disordered" evidence="1">
    <location>
        <begin position="179"/>
        <end position="200"/>
    </location>
</feature>
<dbReference type="VEuPathDB" id="FungiDB:PC9H_009077"/>
<name>A0A8H7DS81_PLEOS</name>
<proteinExistence type="predicted"/>
<dbReference type="EMBL" id="JACETU010000006">
    <property type="protein sequence ID" value="KAF7426708.1"/>
    <property type="molecule type" value="Genomic_DNA"/>
</dbReference>
<sequence>MLTSTLMFRRGSPPPCLSSIFKTVDCAHQRSSVAWTTLYGRDGAERGQGRRRWCWPSFVGIYGLNPQWDSLATGVPCPVSTLVSHCRGVVIGVARRVSPSPPSLGHPPPLPPFYPTHTVYVPLVDSQIPSTSLVPLPPPCTHIHILAPAAPVRASKLMVHHGALRRACSPESLEFGMGGGARRNARTEGGSGWAREKGQATTSKPIDLYVPRPPPLSSNLFPHPITTHAYPSPQIITTQRKCYRLKGKPEKTRKTTRAATLREGSRCLGFPTQPPYITADGLDGLWANVARIFIWERVSERGREDWEANERENENERQKPRGNRPPAPVDSSTDEGTTRGDWQSRNGE</sequence>
<evidence type="ECO:0000313" key="3">
    <source>
        <dbReference type="Proteomes" id="UP000623687"/>
    </source>
</evidence>